<protein>
    <recommendedName>
        <fullName evidence="3">EGF-like domain-containing protein</fullName>
    </recommendedName>
</protein>
<accession>M3J047</accession>
<feature type="non-terminal residue" evidence="1">
    <location>
        <position position="236"/>
    </location>
</feature>
<dbReference type="eggNOG" id="ENOG502S64Q">
    <property type="taxonomic scope" value="Eukaryota"/>
</dbReference>
<dbReference type="AlphaFoldDB" id="M3J047"/>
<sequence>MVVTIKGGDLDSTALFTTNHMSKKFVHKLFKKIVNSRGMGRFQLTPELEYVAAVETQQSKMLVHHFKYFNEKLDSIWKSYTEKHQHSGSGYNPTNDKMFINELSQLIHLYEVSAFSPHDIFLVELSSLASIKRKIGDSSETYKHAEKTLTDLLRQLTNKYEVLVVTFPYAKELPHLNKRTIELSRKSFTYGTKEACEVATNNCNSHGKCTKSSGDSWSCLCEVSFNKTTSKSTTWV</sequence>
<dbReference type="OrthoDB" id="5583277at2759"/>
<gene>
    <name evidence="1" type="ORF">G210_5162</name>
</gene>
<name>M3J047_CANMX</name>
<dbReference type="GO" id="GO:0005783">
    <property type="term" value="C:endoplasmic reticulum"/>
    <property type="evidence" value="ECO:0007669"/>
    <property type="project" value="TreeGrafter"/>
</dbReference>
<dbReference type="STRING" id="1245528.M3J047"/>
<dbReference type="HOGENOM" id="CLU_1177814_0_0_1"/>
<dbReference type="InterPro" id="IPR053065">
    <property type="entry name" value="Archenteron_Induction-Rel"/>
</dbReference>
<dbReference type="PANTHER" id="PTHR36853:SF1">
    <property type="entry name" value="DUF3844 DOMAIN-CONTAINING PROTEIN"/>
    <property type="match status" value="1"/>
</dbReference>
<evidence type="ECO:0000313" key="1">
    <source>
        <dbReference type="EMBL" id="EMG45238.1"/>
    </source>
</evidence>
<reference evidence="1 2" key="1">
    <citation type="submission" date="2013-02" db="EMBL/GenBank/DDBJ databases">
        <title>Genome sequence of Candida maltosa Xu316, a potential industrial strain for xylitol and ethanol production.</title>
        <authorList>
            <person name="Yu J."/>
            <person name="Wang Q."/>
            <person name="Geng X."/>
            <person name="Bao W."/>
            <person name="He P."/>
            <person name="Cai J."/>
        </authorList>
    </citation>
    <scope>NUCLEOTIDE SEQUENCE [LARGE SCALE GENOMIC DNA]</scope>
    <source>
        <strain evidence="2">Xu316</strain>
    </source>
</reference>
<evidence type="ECO:0000313" key="2">
    <source>
        <dbReference type="Proteomes" id="UP000011777"/>
    </source>
</evidence>
<dbReference type="EMBL" id="AOGT01002879">
    <property type="protein sequence ID" value="EMG45238.1"/>
    <property type="molecule type" value="Genomic_DNA"/>
</dbReference>
<dbReference type="Proteomes" id="UP000011777">
    <property type="component" value="Unassembled WGS sequence"/>
</dbReference>
<proteinExistence type="predicted"/>
<organism evidence="1 2">
    <name type="scientific">Candida maltosa (strain Xu316)</name>
    <name type="common">Yeast</name>
    <dbReference type="NCBI Taxonomy" id="1245528"/>
    <lineage>
        <taxon>Eukaryota</taxon>
        <taxon>Fungi</taxon>
        <taxon>Dikarya</taxon>
        <taxon>Ascomycota</taxon>
        <taxon>Saccharomycotina</taxon>
        <taxon>Pichiomycetes</taxon>
        <taxon>Debaryomycetaceae</taxon>
        <taxon>Candida/Lodderomyces clade</taxon>
        <taxon>Candida</taxon>
    </lineage>
</organism>
<comment type="caution">
    <text evidence="1">The sequence shown here is derived from an EMBL/GenBank/DDBJ whole genome shotgun (WGS) entry which is preliminary data.</text>
</comment>
<keyword evidence="2" id="KW-1185">Reference proteome</keyword>
<dbReference type="PANTHER" id="PTHR36853">
    <property type="entry name" value="EXPRESSED PROTEIN"/>
    <property type="match status" value="1"/>
</dbReference>
<evidence type="ECO:0008006" key="3">
    <source>
        <dbReference type="Google" id="ProtNLM"/>
    </source>
</evidence>